<dbReference type="GeneID" id="38786961"/>
<dbReference type="RefSeq" id="XP_027620957.1">
    <property type="nucleotide sequence ID" value="XM_027765156.1"/>
</dbReference>
<organism evidence="2 3">
    <name type="scientific">Sparassis crispa</name>
    <dbReference type="NCBI Taxonomy" id="139825"/>
    <lineage>
        <taxon>Eukaryota</taxon>
        <taxon>Fungi</taxon>
        <taxon>Dikarya</taxon>
        <taxon>Basidiomycota</taxon>
        <taxon>Agaricomycotina</taxon>
        <taxon>Agaricomycetes</taxon>
        <taxon>Polyporales</taxon>
        <taxon>Sparassidaceae</taxon>
        <taxon>Sparassis</taxon>
    </lineage>
</organism>
<proteinExistence type="predicted"/>
<name>A0A401H6J5_9APHY</name>
<dbReference type="InParanoid" id="A0A401H6J5"/>
<gene>
    <name evidence="2" type="ORF">SCP_1800660</name>
</gene>
<evidence type="ECO:0000313" key="3">
    <source>
        <dbReference type="Proteomes" id="UP000287166"/>
    </source>
</evidence>
<sequence>MESTQLTTCYKDSPVDTFQSDSACPSSLEDDSDKPAEDFLSRISVDVDLRDEDRTTWDLPYNHVHEYPWRLRIVYTPDGKTTFGSSSSILCLMGYYIKNIDIDLIVAPIDPRNEPEFSAHYHAAILDKKLIFTPTHAPQGISMQQCSYVLPDGQDRTVMLMLHFIVAVPMNLISRSGGRLFKLRATIDLQTRLKAKPLCKELAFTLENLQARELMPSLPVVRVG</sequence>
<reference evidence="2 3" key="1">
    <citation type="journal article" date="2018" name="Sci. Rep.">
        <title>Genome sequence of the cauliflower mushroom Sparassis crispa (Hanabiratake) and its association with beneficial usage.</title>
        <authorList>
            <person name="Kiyama R."/>
            <person name="Furutani Y."/>
            <person name="Kawaguchi K."/>
            <person name="Nakanishi T."/>
        </authorList>
    </citation>
    <scope>NUCLEOTIDE SEQUENCE [LARGE SCALE GENOMIC DNA]</scope>
</reference>
<keyword evidence="3" id="KW-1185">Reference proteome</keyword>
<protein>
    <submittedName>
        <fullName evidence="2">Uncharacterized protein</fullName>
    </submittedName>
</protein>
<evidence type="ECO:0000256" key="1">
    <source>
        <dbReference type="SAM" id="MobiDB-lite"/>
    </source>
</evidence>
<dbReference type="Proteomes" id="UP000287166">
    <property type="component" value="Unassembled WGS sequence"/>
</dbReference>
<feature type="region of interest" description="Disordered" evidence="1">
    <location>
        <begin position="16"/>
        <end position="35"/>
    </location>
</feature>
<dbReference type="AlphaFoldDB" id="A0A401H6J5"/>
<dbReference type="EMBL" id="BFAD01000018">
    <property type="protein sequence ID" value="GBE90044.1"/>
    <property type="molecule type" value="Genomic_DNA"/>
</dbReference>
<comment type="caution">
    <text evidence="2">The sequence shown here is derived from an EMBL/GenBank/DDBJ whole genome shotgun (WGS) entry which is preliminary data.</text>
</comment>
<accession>A0A401H6J5</accession>
<feature type="compositionally biased region" description="Polar residues" evidence="1">
    <location>
        <begin position="16"/>
        <end position="25"/>
    </location>
</feature>
<evidence type="ECO:0000313" key="2">
    <source>
        <dbReference type="EMBL" id="GBE90044.1"/>
    </source>
</evidence>